<reference evidence="8" key="1">
    <citation type="submission" date="2022-01" db="EMBL/GenBank/DDBJ databases">
        <title>Comparative genomics reveals a dynamic genome evolution in the ectomycorrhizal milk-cap (Lactarius) mushrooms.</title>
        <authorList>
            <consortium name="DOE Joint Genome Institute"/>
            <person name="Lebreton A."/>
            <person name="Tang N."/>
            <person name="Kuo A."/>
            <person name="LaButti K."/>
            <person name="Drula E."/>
            <person name="Barry K."/>
            <person name="Clum A."/>
            <person name="Lipzen A."/>
            <person name="Mousain D."/>
            <person name="Ng V."/>
            <person name="Wang R."/>
            <person name="Wang X."/>
            <person name="Dai Y."/>
            <person name="Henrissat B."/>
            <person name="Grigoriev I.V."/>
            <person name="Guerin-Laguette A."/>
            <person name="Yu F."/>
            <person name="Martin F.M."/>
        </authorList>
    </citation>
    <scope>NUCLEOTIDE SEQUENCE</scope>
    <source>
        <strain evidence="8">QP</strain>
    </source>
</reference>
<keyword evidence="6" id="KW-0732">Signal</keyword>
<evidence type="ECO:0000256" key="3">
    <source>
        <dbReference type="ARBA" id="ARBA00022630"/>
    </source>
</evidence>
<name>A0AAD4LBY9_9AGAM</name>
<evidence type="ECO:0000259" key="7">
    <source>
        <dbReference type="PROSITE" id="PS51387"/>
    </source>
</evidence>
<organism evidence="8 9">
    <name type="scientific">Lactarius akahatsu</name>
    <dbReference type="NCBI Taxonomy" id="416441"/>
    <lineage>
        <taxon>Eukaryota</taxon>
        <taxon>Fungi</taxon>
        <taxon>Dikarya</taxon>
        <taxon>Basidiomycota</taxon>
        <taxon>Agaricomycotina</taxon>
        <taxon>Agaricomycetes</taxon>
        <taxon>Russulales</taxon>
        <taxon>Russulaceae</taxon>
        <taxon>Lactarius</taxon>
    </lineage>
</organism>
<dbReference type="Pfam" id="PF01565">
    <property type="entry name" value="FAD_binding_4"/>
    <property type="match status" value="1"/>
</dbReference>
<evidence type="ECO:0000256" key="6">
    <source>
        <dbReference type="SAM" id="SignalP"/>
    </source>
</evidence>
<comment type="caution">
    <text evidence="8">The sequence shown here is derived from an EMBL/GenBank/DDBJ whole genome shotgun (WGS) entry which is preliminary data.</text>
</comment>
<evidence type="ECO:0000313" key="9">
    <source>
        <dbReference type="Proteomes" id="UP001201163"/>
    </source>
</evidence>
<evidence type="ECO:0000256" key="4">
    <source>
        <dbReference type="ARBA" id="ARBA00022827"/>
    </source>
</evidence>
<dbReference type="GO" id="GO:0016491">
    <property type="term" value="F:oxidoreductase activity"/>
    <property type="evidence" value="ECO:0007669"/>
    <property type="project" value="UniProtKB-KW"/>
</dbReference>
<comment type="cofactor">
    <cofactor evidence="1">
        <name>FAD</name>
        <dbReference type="ChEBI" id="CHEBI:57692"/>
    </cofactor>
</comment>
<dbReference type="InterPro" id="IPR016169">
    <property type="entry name" value="FAD-bd_PCMH_sub2"/>
</dbReference>
<dbReference type="GO" id="GO:0071949">
    <property type="term" value="F:FAD binding"/>
    <property type="evidence" value="ECO:0007669"/>
    <property type="project" value="InterPro"/>
</dbReference>
<keyword evidence="5" id="KW-0560">Oxidoreductase</keyword>
<dbReference type="AlphaFoldDB" id="A0AAD4LBY9"/>
<dbReference type="Proteomes" id="UP001201163">
    <property type="component" value="Unassembled WGS sequence"/>
</dbReference>
<dbReference type="InterPro" id="IPR016166">
    <property type="entry name" value="FAD-bd_PCMH"/>
</dbReference>
<accession>A0AAD4LBY9</accession>
<comment type="similarity">
    <text evidence="2">Belongs to the oxygen-dependent FAD-linked oxidoreductase family.</text>
</comment>
<evidence type="ECO:0000256" key="2">
    <source>
        <dbReference type="ARBA" id="ARBA00005466"/>
    </source>
</evidence>
<dbReference type="PROSITE" id="PS51387">
    <property type="entry name" value="FAD_PCMH"/>
    <property type="match status" value="1"/>
</dbReference>
<keyword evidence="3" id="KW-0285">Flavoprotein</keyword>
<dbReference type="Pfam" id="PF08031">
    <property type="entry name" value="BBE"/>
    <property type="match status" value="1"/>
</dbReference>
<protein>
    <submittedName>
        <fullName evidence="8">FAD-binding domain-containing protein</fullName>
    </submittedName>
</protein>
<keyword evidence="4" id="KW-0274">FAD</keyword>
<evidence type="ECO:0000256" key="5">
    <source>
        <dbReference type="ARBA" id="ARBA00023002"/>
    </source>
</evidence>
<gene>
    <name evidence="8" type="ORF">EDB92DRAFT_1350782</name>
</gene>
<dbReference type="InterPro" id="IPR036318">
    <property type="entry name" value="FAD-bd_PCMH-like_sf"/>
</dbReference>
<dbReference type="InterPro" id="IPR006094">
    <property type="entry name" value="Oxid_FAD_bind_N"/>
</dbReference>
<feature type="chain" id="PRO_5042061219" evidence="6">
    <location>
        <begin position="21"/>
        <end position="563"/>
    </location>
</feature>
<dbReference type="InterPro" id="IPR050416">
    <property type="entry name" value="FAD-linked_Oxidoreductase"/>
</dbReference>
<keyword evidence="9" id="KW-1185">Reference proteome</keyword>
<evidence type="ECO:0000256" key="1">
    <source>
        <dbReference type="ARBA" id="ARBA00001974"/>
    </source>
</evidence>
<feature type="signal peptide" evidence="6">
    <location>
        <begin position="1"/>
        <end position="20"/>
    </location>
</feature>
<sequence>MLSLFLSVTAVVLAISLTRPVQVVYARCRNQPGDPGYPAAADWSTLNNTIGGRLLRVVPSVEACRKLGCTEAQWASGIFRQTIPGAMNAYNWEQDYTPPAELCLLNGTTCAQGNVPLYAVNATIAQHIQAGVRFARAHDLRVVIKSSGHDYLGRSTAKNSLLLWTAYFRDITFTDHFLVGGADQGSAVTVGSGVGLKNIYAAAKAQNKMFVGGTAATVSAAGGYTQGAGHSAFSPIYGLAADNVLQYSVVLANGSYVVVNSASFPNLFWALRGGGAGSWGVIIDATFRTFPIFSATLHTVNLLTATVEQTGDLMTLHAKHISDWDNVRAGQYFYLTGSATNSTLALNTVFKGLDGNSSKAQMSAFLSNATALGAIVQGESTITAAPNDIVGFPDDQSGYNVILSSRLIPKSIYVHSPSSVGAAYKQLLSQGIRSVLGHLVAGGQVSANANIDSAIHPAWRVAKTHLIATQLWDDTLAAADVLALRRNFTSIVRPVLAGLAGGPSSGSYSNEGDVLEPNPQVTYYGPNYARLKSIKAIYDPNDLFIVPTGVRSEIWNADGTCTV</sequence>
<dbReference type="PANTHER" id="PTHR42973">
    <property type="entry name" value="BINDING OXIDOREDUCTASE, PUTATIVE (AFU_ORTHOLOGUE AFUA_1G17690)-RELATED"/>
    <property type="match status" value="1"/>
</dbReference>
<dbReference type="SUPFAM" id="SSF56176">
    <property type="entry name" value="FAD-binding/transporter-associated domain-like"/>
    <property type="match status" value="1"/>
</dbReference>
<proteinExistence type="inferred from homology"/>
<dbReference type="Gene3D" id="3.30.465.10">
    <property type="match status" value="2"/>
</dbReference>
<feature type="domain" description="FAD-binding PCMH-type" evidence="7">
    <location>
        <begin position="112"/>
        <end position="292"/>
    </location>
</feature>
<dbReference type="PANTHER" id="PTHR42973:SF39">
    <property type="entry name" value="FAD-BINDING PCMH-TYPE DOMAIN-CONTAINING PROTEIN"/>
    <property type="match status" value="1"/>
</dbReference>
<dbReference type="InterPro" id="IPR012951">
    <property type="entry name" value="BBE"/>
</dbReference>
<evidence type="ECO:0000313" key="8">
    <source>
        <dbReference type="EMBL" id="KAH8985527.1"/>
    </source>
</evidence>
<dbReference type="EMBL" id="JAKELL010000062">
    <property type="protein sequence ID" value="KAH8985527.1"/>
    <property type="molecule type" value="Genomic_DNA"/>
</dbReference>